<accession>A0A0W0Z894</accession>
<protein>
    <submittedName>
        <fullName evidence="1">Uncharacterized protein</fullName>
    </submittedName>
</protein>
<name>A0A0W0Z894_LEGSP</name>
<sequence>MKWIALIPVIFMLSACCCTRNTEIVEYRQVNVAPPYQSITILDEEPVDVTTTTVEYY</sequence>
<reference evidence="1 2" key="1">
    <citation type="submission" date="2015-11" db="EMBL/GenBank/DDBJ databases">
        <title>Genomic analysis of 38 Legionella species identifies large and diverse effector repertoires.</title>
        <authorList>
            <person name="Burstein D."/>
            <person name="Amaro F."/>
            <person name="Zusman T."/>
            <person name="Lifshitz Z."/>
            <person name="Cohen O."/>
            <person name="Gilbert J.A."/>
            <person name="Pupko T."/>
            <person name="Shuman H.A."/>
            <person name="Segal G."/>
        </authorList>
    </citation>
    <scope>NUCLEOTIDE SEQUENCE [LARGE SCALE GENOMIC DNA]</scope>
    <source>
        <strain evidence="1 2">Mt.St.Helens-9</strain>
    </source>
</reference>
<proteinExistence type="predicted"/>
<evidence type="ECO:0000313" key="2">
    <source>
        <dbReference type="Proteomes" id="UP000054877"/>
    </source>
</evidence>
<dbReference type="STRING" id="452.Lspi_0654"/>
<dbReference type="RefSeq" id="WP_165481195.1">
    <property type="nucleotide sequence ID" value="NZ_CAAAII010000002.1"/>
</dbReference>
<keyword evidence="2" id="KW-1185">Reference proteome</keyword>
<dbReference type="AlphaFoldDB" id="A0A0W0Z894"/>
<evidence type="ECO:0000313" key="1">
    <source>
        <dbReference type="EMBL" id="KTD65337.1"/>
    </source>
</evidence>
<gene>
    <name evidence="1" type="ORF">Lspi_0654</name>
</gene>
<comment type="caution">
    <text evidence="1">The sequence shown here is derived from an EMBL/GenBank/DDBJ whole genome shotgun (WGS) entry which is preliminary data.</text>
</comment>
<dbReference type="EMBL" id="LNYX01000007">
    <property type="protein sequence ID" value="KTD65337.1"/>
    <property type="molecule type" value="Genomic_DNA"/>
</dbReference>
<dbReference type="PROSITE" id="PS51257">
    <property type="entry name" value="PROKAR_LIPOPROTEIN"/>
    <property type="match status" value="1"/>
</dbReference>
<organism evidence="1 2">
    <name type="scientific">Legionella spiritensis</name>
    <dbReference type="NCBI Taxonomy" id="452"/>
    <lineage>
        <taxon>Bacteria</taxon>
        <taxon>Pseudomonadati</taxon>
        <taxon>Pseudomonadota</taxon>
        <taxon>Gammaproteobacteria</taxon>
        <taxon>Legionellales</taxon>
        <taxon>Legionellaceae</taxon>
        <taxon>Legionella</taxon>
    </lineage>
</organism>
<dbReference type="Proteomes" id="UP000054877">
    <property type="component" value="Unassembled WGS sequence"/>
</dbReference>
<dbReference type="PATRIC" id="fig|452.5.peg.717"/>